<evidence type="ECO:0000313" key="7">
    <source>
        <dbReference type="Proteomes" id="UP000229344"/>
    </source>
</evidence>
<comment type="caution">
    <text evidence="6">The sequence shown here is derived from an EMBL/GenBank/DDBJ whole genome shotgun (WGS) entry which is preliminary data.</text>
</comment>
<dbReference type="AlphaFoldDB" id="A0A2H0UDY2"/>
<reference evidence="7" key="1">
    <citation type="submission" date="2017-09" db="EMBL/GenBank/DDBJ databases">
        <title>Depth-based differentiation of microbial function through sediment-hosted aquifers and enrichment of novel symbionts in the deep terrestrial subsurface.</title>
        <authorList>
            <person name="Probst A.J."/>
            <person name="Ladd B."/>
            <person name="Jarett J.K."/>
            <person name="Geller-Mcgrath D.E."/>
            <person name="Sieber C.M.K."/>
            <person name="Emerson J.B."/>
            <person name="Anantharaman K."/>
            <person name="Thomas B.C."/>
            <person name="Malmstrom R."/>
            <person name="Stieglmeier M."/>
            <person name="Klingl A."/>
            <person name="Woyke T."/>
            <person name="Ryan C.M."/>
            <person name="Banfield J.F."/>
        </authorList>
    </citation>
    <scope>NUCLEOTIDE SEQUENCE [LARGE SCALE GENOMIC DNA]</scope>
</reference>
<feature type="transmembrane region" description="Helical" evidence="5">
    <location>
        <begin position="23"/>
        <end position="46"/>
    </location>
</feature>
<protein>
    <recommendedName>
        <fullName evidence="8">DoxX family protein</fullName>
    </recommendedName>
</protein>
<keyword evidence="3 5" id="KW-1133">Transmembrane helix</keyword>
<evidence type="ECO:0000256" key="3">
    <source>
        <dbReference type="ARBA" id="ARBA00022989"/>
    </source>
</evidence>
<dbReference type="InterPro" id="IPR032808">
    <property type="entry name" value="DoxX"/>
</dbReference>
<gene>
    <name evidence="6" type="ORF">COU16_03615</name>
</gene>
<evidence type="ECO:0000313" key="6">
    <source>
        <dbReference type="EMBL" id="PIR84634.1"/>
    </source>
</evidence>
<dbReference type="Proteomes" id="UP000229344">
    <property type="component" value="Unassembled WGS sequence"/>
</dbReference>
<comment type="subcellular location">
    <subcellularLocation>
        <location evidence="1">Membrane</location>
        <topology evidence="1">Multi-pass membrane protein</topology>
    </subcellularLocation>
</comment>
<dbReference type="Pfam" id="PF07681">
    <property type="entry name" value="DoxX"/>
    <property type="match status" value="1"/>
</dbReference>
<accession>A0A2H0UDY2</accession>
<sequence length="139" mass="15453">MENYVCIHACYTIRNHMLNPFPIQFLALFAYLILRFFVGTILVYFGYTHLVRKHELPFPAKVGVALAAVELVSGAMLVLGFYTQIAALAVMLLSLLGIIFAKRLRSAYIQNALFYTLLLATALSLFITGGGVFAFDLPI</sequence>
<dbReference type="EMBL" id="PFBI01000006">
    <property type="protein sequence ID" value="PIR84634.1"/>
    <property type="molecule type" value="Genomic_DNA"/>
</dbReference>
<organism evidence="6 7">
    <name type="scientific">Candidatus Kaiserbacteria bacterium CG10_big_fil_rev_8_21_14_0_10_47_16</name>
    <dbReference type="NCBI Taxonomy" id="1974608"/>
    <lineage>
        <taxon>Bacteria</taxon>
        <taxon>Candidatus Kaiseribacteriota</taxon>
    </lineage>
</organism>
<feature type="transmembrane region" description="Helical" evidence="5">
    <location>
        <begin position="85"/>
        <end position="101"/>
    </location>
</feature>
<keyword evidence="4 5" id="KW-0472">Membrane</keyword>
<proteinExistence type="predicted"/>
<evidence type="ECO:0000256" key="2">
    <source>
        <dbReference type="ARBA" id="ARBA00022692"/>
    </source>
</evidence>
<name>A0A2H0UDY2_9BACT</name>
<keyword evidence="2 5" id="KW-0812">Transmembrane</keyword>
<evidence type="ECO:0008006" key="8">
    <source>
        <dbReference type="Google" id="ProtNLM"/>
    </source>
</evidence>
<evidence type="ECO:0000256" key="5">
    <source>
        <dbReference type="SAM" id="Phobius"/>
    </source>
</evidence>
<evidence type="ECO:0000256" key="4">
    <source>
        <dbReference type="ARBA" id="ARBA00023136"/>
    </source>
</evidence>
<feature type="transmembrane region" description="Helical" evidence="5">
    <location>
        <begin position="113"/>
        <end position="135"/>
    </location>
</feature>
<evidence type="ECO:0000256" key="1">
    <source>
        <dbReference type="ARBA" id="ARBA00004141"/>
    </source>
</evidence>
<dbReference type="GO" id="GO:0016020">
    <property type="term" value="C:membrane"/>
    <property type="evidence" value="ECO:0007669"/>
    <property type="project" value="UniProtKB-SubCell"/>
</dbReference>